<dbReference type="UniPathway" id="UPA00094"/>
<evidence type="ECO:0000256" key="3">
    <source>
        <dbReference type="ARBA" id="ARBA00022553"/>
    </source>
</evidence>
<evidence type="ECO:0000256" key="1">
    <source>
        <dbReference type="ARBA" id="ARBA00022450"/>
    </source>
</evidence>
<evidence type="ECO:0000256" key="7">
    <source>
        <dbReference type="HAMAP-Rule" id="MF_01217"/>
    </source>
</evidence>
<dbReference type="SUPFAM" id="SSF47336">
    <property type="entry name" value="ACP-like"/>
    <property type="match status" value="1"/>
</dbReference>
<accession>A0A7W8FVM3</accession>
<keyword evidence="7" id="KW-0963">Cytoplasm</keyword>
<evidence type="ECO:0000313" key="9">
    <source>
        <dbReference type="EMBL" id="MBB5182366.1"/>
    </source>
</evidence>
<feature type="domain" description="Carrier" evidence="8">
    <location>
        <begin position="1"/>
        <end position="74"/>
    </location>
</feature>
<evidence type="ECO:0000256" key="4">
    <source>
        <dbReference type="ARBA" id="ARBA00022832"/>
    </source>
</evidence>
<dbReference type="EMBL" id="JACHHK010000001">
    <property type="protein sequence ID" value="MBB5182366.1"/>
    <property type="molecule type" value="Genomic_DNA"/>
</dbReference>
<dbReference type="NCBIfam" id="NF002148">
    <property type="entry name" value="PRK00982.1-2"/>
    <property type="match status" value="1"/>
</dbReference>
<protein>
    <recommendedName>
        <fullName evidence="7">Acyl carrier protein</fullName>
        <shortName evidence="7">ACP</shortName>
    </recommendedName>
</protein>
<proteinExistence type="inferred from homology"/>
<dbReference type="InterPro" id="IPR009081">
    <property type="entry name" value="PP-bd_ACP"/>
</dbReference>
<dbReference type="GO" id="GO:0009245">
    <property type="term" value="P:lipid A biosynthetic process"/>
    <property type="evidence" value="ECO:0007669"/>
    <property type="project" value="TreeGrafter"/>
</dbReference>
<keyword evidence="3 7" id="KW-0597">Phosphoprotein</keyword>
<dbReference type="Proteomes" id="UP000539953">
    <property type="component" value="Unassembled WGS sequence"/>
</dbReference>
<dbReference type="GO" id="GO:0016020">
    <property type="term" value="C:membrane"/>
    <property type="evidence" value="ECO:0007669"/>
    <property type="project" value="GOC"/>
</dbReference>
<evidence type="ECO:0000256" key="5">
    <source>
        <dbReference type="ARBA" id="ARBA00023098"/>
    </source>
</evidence>
<keyword evidence="4 7" id="KW-0276">Fatty acid metabolism</keyword>
<evidence type="ECO:0000313" key="10">
    <source>
        <dbReference type="Proteomes" id="UP000539953"/>
    </source>
</evidence>
<comment type="subcellular location">
    <subcellularLocation>
        <location evidence="7">Cytoplasm</location>
    </subcellularLocation>
</comment>
<keyword evidence="10" id="KW-1185">Reference proteome</keyword>
<name>A0A7W8FVM3_9FIRM</name>
<dbReference type="GO" id="GO:0000035">
    <property type="term" value="F:acyl binding"/>
    <property type="evidence" value="ECO:0007669"/>
    <property type="project" value="TreeGrafter"/>
</dbReference>
<keyword evidence="5 7" id="KW-0443">Lipid metabolism</keyword>
<dbReference type="InterPro" id="IPR036736">
    <property type="entry name" value="ACP-like_sf"/>
</dbReference>
<dbReference type="Gene3D" id="1.10.1200.10">
    <property type="entry name" value="ACP-like"/>
    <property type="match status" value="1"/>
</dbReference>
<dbReference type="InterPro" id="IPR003231">
    <property type="entry name" value="ACP"/>
</dbReference>
<evidence type="ECO:0000256" key="6">
    <source>
        <dbReference type="ARBA" id="ARBA00023160"/>
    </source>
</evidence>
<evidence type="ECO:0000256" key="2">
    <source>
        <dbReference type="ARBA" id="ARBA00022516"/>
    </source>
</evidence>
<dbReference type="PROSITE" id="PS50075">
    <property type="entry name" value="CARRIER"/>
    <property type="match status" value="1"/>
</dbReference>
<comment type="caution">
    <text evidence="9">The sequence shown here is derived from an EMBL/GenBank/DDBJ whole genome shotgun (WGS) entry which is preliminary data.</text>
</comment>
<dbReference type="Pfam" id="PF00550">
    <property type="entry name" value="PP-binding"/>
    <property type="match status" value="1"/>
</dbReference>
<keyword evidence="6 7" id="KW-0275">Fatty acid biosynthesis</keyword>
<dbReference type="PANTHER" id="PTHR20863:SF76">
    <property type="entry name" value="CARRIER DOMAIN-CONTAINING PROTEIN"/>
    <property type="match status" value="1"/>
</dbReference>
<dbReference type="PANTHER" id="PTHR20863">
    <property type="entry name" value="ACYL CARRIER PROTEIN"/>
    <property type="match status" value="1"/>
</dbReference>
<evidence type="ECO:0000259" key="8">
    <source>
        <dbReference type="PROSITE" id="PS50075"/>
    </source>
</evidence>
<organism evidence="9 10">
    <name type="scientific">Catenisphaera adipataccumulans</name>
    <dbReference type="NCBI Taxonomy" id="700500"/>
    <lineage>
        <taxon>Bacteria</taxon>
        <taxon>Bacillati</taxon>
        <taxon>Bacillota</taxon>
        <taxon>Erysipelotrichia</taxon>
        <taxon>Erysipelotrichales</taxon>
        <taxon>Erysipelotrichaceae</taxon>
        <taxon>Catenisphaera</taxon>
    </lineage>
</organism>
<reference evidence="9 10" key="1">
    <citation type="submission" date="2020-08" db="EMBL/GenBank/DDBJ databases">
        <title>Genomic Encyclopedia of Type Strains, Phase IV (KMG-IV): sequencing the most valuable type-strain genomes for metagenomic binning, comparative biology and taxonomic classification.</title>
        <authorList>
            <person name="Goeker M."/>
        </authorList>
    </citation>
    <scope>NUCLEOTIDE SEQUENCE [LARGE SCALE GENOMIC DNA]</scope>
    <source>
        <strain evidence="9 10">DSM 25799</strain>
    </source>
</reference>
<feature type="modified residue" description="O-(pantetheine 4'-phosphoryl)serine" evidence="7">
    <location>
        <position position="34"/>
    </location>
</feature>
<sequence>MLEKIKEVMAEAINVDPADVVPEARLAEDLDIDSLAAVELSLELEQEFDIRIEDEELAELKTVQDILDLIEKKQNN</sequence>
<dbReference type="GO" id="GO:0000036">
    <property type="term" value="F:acyl carrier activity"/>
    <property type="evidence" value="ECO:0007669"/>
    <property type="project" value="UniProtKB-UniRule"/>
</dbReference>
<dbReference type="HAMAP" id="MF_01217">
    <property type="entry name" value="Acyl_carrier"/>
    <property type="match status" value="1"/>
</dbReference>
<dbReference type="AlphaFoldDB" id="A0A7W8FVM3"/>
<gene>
    <name evidence="7" type="primary">acpP</name>
    <name evidence="9" type="ORF">HNQ47_000369</name>
</gene>
<comment type="pathway">
    <text evidence="7">Lipid metabolism; fatty acid biosynthesis.</text>
</comment>
<comment type="PTM">
    <text evidence="7">4'-phosphopantetheine is transferred from CoA to a specific serine of apo-ACP by AcpS. This modification is essential for activity because fatty acids are bound in thioester linkage to the sulfhydryl of the prosthetic group.</text>
</comment>
<keyword evidence="1 7" id="KW-0596">Phosphopantetheine</keyword>
<keyword evidence="2 7" id="KW-0444">Lipid biosynthesis</keyword>
<comment type="similarity">
    <text evidence="7">Belongs to the acyl carrier protein (ACP) family.</text>
</comment>
<dbReference type="GO" id="GO:0005829">
    <property type="term" value="C:cytosol"/>
    <property type="evidence" value="ECO:0007669"/>
    <property type="project" value="TreeGrafter"/>
</dbReference>
<comment type="function">
    <text evidence="7">Carrier of the growing fatty acid chain in fatty acid biosynthesis.</text>
</comment>